<dbReference type="Gene3D" id="2.80.10.50">
    <property type="match status" value="2"/>
</dbReference>
<proteinExistence type="predicted"/>
<dbReference type="Gene3D" id="3.90.550.10">
    <property type="entry name" value="Spore Coat Polysaccharide Biosynthesis Protein SpsA, Chain A"/>
    <property type="match status" value="1"/>
</dbReference>
<feature type="domain" description="Glycosyltransferase family 28 N-terminal" evidence="10">
    <location>
        <begin position="181"/>
        <end position="270"/>
    </location>
</feature>
<dbReference type="CDD" id="cd00161">
    <property type="entry name" value="beta-trefoil_Ricin-like"/>
    <property type="match status" value="1"/>
</dbReference>
<reference evidence="11" key="1">
    <citation type="submission" date="2021-02" db="EMBL/GenBank/DDBJ databases">
        <authorList>
            <person name="Dougan E. K."/>
            <person name="Rhodes N."/>
            <person name="Thang M."/>
            <person name="Chan C."/>
        </authorList>
    </citation>
    <scope>NUCLEOTIDE SEQUENCE</scope>
</reference>
<accession>A0A812SRT8</accession>
<dbReference type="EMBL" id="CAJNIZ010027335">
    <property type="protein sequence ID" value="CAE7499671.1"/>
    <property type="molecule type" value="Genomic_DNA"/>
</dbReference>
<evidence type="ECO:0000256" key="5">
    <source>
        <dbReference type="ARBA" id="ARBA00023157"/>
    </source>
</evidence>
<organism evidence="11 12">
    <name type="scientific">Symbiodinium pilosum</name>
    <name type="common">Dinoflagellate</name>
    <dbReference type="NCBI Taxonomy" id="2952"/>
    <lineage>
        <taxon>Eukaryota</taxon>
        <taxon>Sar</taxon>
        <taxon>Alveolata</taxon>
        <taxon>Dinophyceae</taxon>
        <taxon>Suessiales</taxon>
        <taxon>Symbiodiniaceae</taxon>
        <taxon>Symbiodinium</taxon>
    </lineage>
</organism>
<feature type="domain" description="Galactosyltransferase C-terminal" evidence="9">
    <location>
        <begin position="687"/>
        <end position="735"/>
    </location>
</feature>
<dbReference type="Pfam" id="PF00535">
    <property type="entry name" value="Glycos_transf_2"/>
    <property type="match status" value="1"/>
</dbReference>
<keyword evidence="3" id="KW-0430">Lectin</keyword>
<dbReference type="Gene3D" id="3.40.50.2000">
    <property type="entry name" value="Glycogen Phosphorylase B"/>
    <property type="match status" value="1"/>
</dbReference>
<dbReference type="Pfam" id="PF02709">
    <property type="entry name" value="Glyco_transf_7C"/>
    <property type="match status" value="1"/>
</dbReference>
<dbReference type="PROSITE" id="PS50231">
    <property type="entry name" value="RICIN_B_LECTIN"/>
    <property type="match status" value="3"/>
</dbReference>
<evidence type="ECO:0000256" key="6">
    <source>
        <dbReference type="SAM" id="MobiDB-lite"/>
    </source>
</evidence>
<dbReference type="InterPro" id="IPR035992">
    <property type="entry name" value="Ricin_B-like_lectins"/>
</dbReference>
<gene>
    <name evidence="11" type="primary">Pgant1</name>
    <name evidence="11" type="ORF">SPIL2461_LOCUS12924</name>
</gene>
<evidence type="ECO:0000313" key="12">
    <source>
        <dbReference type="Proteomes" id="UP000649617"/>
    </source>
</evidence>
<dbReference type="Proteomes" id="UP000649617">
    <property type="component" value="Unassembled WGS sequence"/>
</dbReference>
<evidence type="ECO:0000259" key="9">
    <source>
        <dbReference type="Pfam" id="PF02709"/>
    </source>
</evidence>
<dbReference type="InterPro" id="IPR029044">
    <property type="entry name" value="Nucleotide-diphossugar_trans"/>
</dbReference>
<evidence type="ECO:0000259" key="8">
    <source>
        <dbReference type="Pfam" id="PF00652"/>
    </source>
</evidence>
<comment type="subcellular location">
    <subcellularLocation>
        <location evidence="1">Golgi apparatus membrane</location>
        <topology evidence="1">Single-pass type II membrane protein</topology>
    </subcellularLocation>
</comment>
<keyword evidence="2" id="KW-0808">Transferase</keyword>
<evidence type="ECO:0000313" key="11">
    <source>
        <dbReference type="EMBL" id="CAE7499671.1"/>
    </source>
</evidence>
<dbReference type="SUPFAM" id="SSF53448">
    <property type="entry name" value="Nucleotide-diphospho-sugar transferases"/>
    <property type="match status" value="1"/>
</dbReference>
<dbReference type="PANTHER" id="PTHR11675">
    <property type="entry name" value="N-ACETYLGALACTOSAMINYLTRANSFERASE"/>
    <property type="match status" value="1"/>
</dbReference>
<feature type="region of interest" description="Disordered" evidence="6">
    <location>
        <begin position="1286"/>
        <end position="1305"/>
    </location>
</feature>
<evidence type="ECO:0000256" key="3">
    <source>
        <dbReference type="ARBA" id="ARBA00022734"/>
    </source>
</evidence>
<feature type="domain" description="Glycosyltransferase 2-like" evidence="7">
    <location>
        <begin position="524"/>
        <end position="656"/>
    </location>
</feature>
<evidence type="ECO:0000256" key="1">
    <source>
        <dbReference type="ARBA" id="ARBA00004323"/>
    </source>
</evidence>
<evidence type="ECO:0000256" key="2">
    <source>
        <dbReference type="ARBA" id="ARBA00022679"/>
    </source>
</evidence>
<protein>
    <submittedName>
        <fullName evidence="11">Pgant1 protein</fullName>
    </submittedName>
</protein>
<keyword evidence="5" id="KW-1015">Disulfide bond</keyword>
<dbReference type="PANTHER" id="PTHR11675:SF126">
    <property type="entry name" value="RICIN B LECTIN DOMAIN-CONTAINING PROTEIN"/>
    <property type="match status" value="1"/>
</dbReference>
<keyword evidence="12" id="KW-1185">Reference proteome</keyword>
<dbReference type="OrthoDB" id="436103at2759"/>
<feature type="domain" description="Ricin B lectin" evidence="8">
    <location>
        <begin position="1100"/>
        <end position="1214"/>
    </location>
</feature>
<dbReference type="GO" id="GO:0006493">
    <property type="term" value="P:protein O-linked glycosylation"/>
    <property type="evidence" value="ECO:0007669"/>
    <property type="project" value="TreeGrafter"/>
</dbReference>
<sequence length="1305" mass="143396">MAKHDRASVTATAELEFEEVIAEDECKGSQSHSTSAPTSLAGELGFDFDALDLLDAETAETGLRLPSEPDNFTCFTFEAPRLELLEPPAEGPLKSAKSVGFNLAVPMPESPIRSRSVPNHWRIRAQIEPPTPLRRCSSIQSGSGLGFRTASLTSVTASPHAKDVAAEEVEGQDDATTGLRVAIVVSGSRGDVQPLVALALVLRRLGHQVCIFTNANHTALCERHGVDMVPVFADSQACIQRIGGVSGETLMSSLPSVSRAQRAAKKWFEEHPGKCSSLEDALEDFAPETLVTSNEASTAALRYENLTGTPVIFACFFRAMMEFQSSMLYLQPPRPAFLAASILLDEAKQPSKHFSEQRFCSVCESYDGNAFATVLAYGHRSKHTTGASQKVAQARSVGWTQIKVGCVAKQRGDRMVLLGAACGAVISAAVPSTRFAILTVAIVTGLLLSVAYMDVLQSSNELPEPHLLAQLHAQRRHEPAQTAPQPAAPAASIKRRSAIEQVAALRWRPSPPKLEAPVDMKTFSVVLPCAFEGEFAEKTVWAVWENTDKRILKEIIVVDDGSRPPLRKIMSEKLLTGGPGVPNMKIVRHEKTLGLISAKKSGGDAATGDVIVFFDCHVSPRIGWEQAFLKQMQRRGDHRTIVVPTITSLNPDTWKETGGNSGGKTCFILWNNDFTWLYNPGRDAPLMSGGLLALSRRWWEETGGYDTKMVAWGGENIDQSLRSWLCGGRIEVAEGAYVAHMWRDPKNPKTTLKYPIPTRDVMRNKARAATAWFGEFVQKVMTFPEYEMFTKNGESIGDMRGFETVKERLGCAPFTSYLDRFSYIYLDGGLIPDQVFQLREQKSGLCMQVKRNDRQPHNVVLAACAGPHEANQSSELQLFHRGNRDMSRRGKPCCSGIMHWNFLQCLDAQNTGTQVRTFECEIGGSSSHQKVQLSEDGQLMWNWIGAWGGARGCFAPQPPKVGRAVIRNIDACSAAVEPVGDGTHAAANGLKVPTKFRLKSHEENGGCAAMATKEGGEESASGMELQFRPCDLEDTSQIFTATPRFNGFEIKTGDSRNCLDSSGGRDVLVYPCYDESSHNMNQVWQIRAARLLWQAPNGGPQICIDSMKIREKVTPPQGEYRLMTCAPKPGQRLQRVEEDQDGTFMLKDRDDGRCLSALSGNVLGLSECTKQQRWRIRSQGGTTQVQHVVSATCIDAGSDHKPILYPCHTGHVNQPQKFSFIDNPGWIQNPITWGDNGRRRTFETCLDRLPIQQQNVAVQDCSQVRESGVRWEVFNAFAPLERQLWDAADKPPPGTPILGGDKAPP</sequence>
<dbReference type="GO" id="GO:0000139">
    <property type="term" value="C:Golgi membrane"/>
    <property type="evidence" value="ECO:0007669"/>
    <property type="project" value="UniProtKB-SubCell"/>
</dbReference>
<dbReference type="Pfam" id="PF00652">
    <property type="entry name" value="Ricin_B_lectin"/>
    <property type="match status" value="1"/>
</dbReference>
<evidence type="ECO:0000259" key="10">
    <source>
        <dbReference type="Pfam" id="PF03033"/>
    </source>
</evidence>
<evidence type="ECO:0000259" key="7">
    <source>
        <dbReference type="Pfam" id="PF00535"/>
    </source>
</evidence>
<dbReference type="InterPro" id="IPR027791">
    <property type="entry name" value="Galactosyl_T_C"/>
</dbReference>
<dbReference type="InterPro" id="IPR001173">
    <property type="entry name" value="Glyco_trans_2-like"/>
</dbReference>
<dbReference type="GO" id="GO:0005975">
    <property type="term" value="P:carbohydrate metabolic process"/>
    <property type="evidence" value="ECO:0007669"/>
    <property type="project" value="InterPro"/>
</dbReference>
<dbReference type="GO" id="GO:0030246">
    <property type="term" value="F:carbohydrate binding"/>
    <property type="evidence" value="ECO:0007669"/>
    <property type="project" value="UniProtKB-KW"/>
</dbReference>
<name>A0A812SRT8_SYMPI</name>
<dbReference type="GO" id="GO:0004653">
    <property type="term" value="F:polypeptide N-acetylgalactosaminyltransferase activity"/>
    <property type="evidence" value="ECO:0007669"/>
    <property type="project" value="TreeGrafter"/>
</dbReference>
<dbReference type="InterPro" id="IPR000772">
    <property type="entry name" value="Ricin_B_lectin"/>
</dbReference>
<keyword evidence="4" id="KW-0333">Golgi apparatus</keyword>
<dbReference type="Pfam" id="PF03033">
    <property type="entry name" value="Glyco_transf_28"/>
    <property type="match status" value="1"/>
</dbReference>
<evidence type="ECO:0000256" key="4">
    <source>
        <dbReference type="ARBA" id="ARBA00023034"/>
    </source>
</evidence>
<comment type="caution">
    <text evidence="11">The sequence shown here is derived from an EMBL/GenBank/DDBJ whole genome shotgun (WGS) entry which is preliminary data.</text>
</comment>
<dbReference type="InterPro" id="IPR004276">
    <property type="entry name" value="GlycoTrans_28_N"/>
</dbReference>
<dbReference type="SUPFAM" id="SSF50370">
    <property type="entry name" value="Ricin B-like lectins"/>
    <property type="match status" value="3"/>
</dbReference>
<dbReference type="SUPFAM" id="SSF53756">
    <property type="entry name" value="UDP-Glycosyltransferase/glycogen phosphorylase"/>
    <property type="match status" value="1"/>
</dbReference>